<proteinExistence type="predicted"/>
<name>A0A543AXL6_9ACTN</name>
<evidence type="ECO:0000313" key="3">
    <source>
        <dbReference type="Proteomes" id="UP000317043"/>
    </source>
</evidence>
<sequence length="96" mass="9870">MRRVAFAMGVLATALALALTASSTAHAASGRLLVNGNLYSDPSGCYDSQNWPLRVDNRTDQTAVVFAQSGCRGSIIETVPPGGAVISEFGASVQVG</sequence>
<evidence type="ECO:0000313" key="2">
    <source>
        <dbReference type="EMBL" id="TQL77322.1"/>
    </source>
</evidence>
<dbReference type="InParanoid" id="A0A543AXL6"/>
<dbReference type="RefSeq" id="WP_142040032.1">
    <property type="nucleotide sequence ID" value="NZ_JBHTGS010000001.1"/>
</dbReference>
<comment type="caution">
    <text evidence="2">The sequence shown here is derived from an EMBL/GenBank/DDBJ whole genome shotgun (WGS) entry which is preliminary data.</text>
</comment>
<reference evidence="2 3" key="1">
    <citation type="submission" date="2019-06" db="EMBL/GenBank/DDBJ databases">
        <title>Sequencing the genomes of 1000 actinobacteria strains.</title>
        <authorList>
            <person name="Klenk H.-P."/>
        </authorList>
    </citation>
    <scope>NUCLEOTIDE SEQUENCE [LARGE SCALE GENOMIC DNA]</scope>
    <source>
        <strain evidence="2 3">DSM 45928</strain>
    </source>
</reference>
<gene>
    <name evidence="2" type="ORF">FB566_2880</name>
</gene>
<dbReference type="OrthoDB" id="4567904at2"/>
<keyword evidence="3" id="KW-1185">Reference proteome</keyword>
<organism evidence="2 3">
    <name type="scientific">Stackebrandtia endophytica</name>
    <dbReference type="NCBI Taxonomy" id="1496996"/>
    <lineage>
        <taxon>Bacteria</taxon>
        <taxon>Bacillati</taxon>
        <taxon>Actinomycetota</taxon>
        <taxon>Actinomycetes</taxon>
        <taxon>Glycomycetales</taxon>
        <taxon>Glycomycetaceae</taxon>
        <taxon>Stackebrandtia</taxon>
    </lineage>
</organism>
<keyword evidence="1" id="KW-0732">Signal</keyword>
<dbReference type="EMBL" id="VFOW01000001">
    <property type="protein sequence ID" value="TQL77322.1"/>
    <property type="molecule type" value="Genomic_DNA"/>
</dbReference>
<protein>
    <recommendedName>
        <fullName evidence="4">Secreted protein</fullName>
    </recommendedName>
</protein>
<dbReference type="Proteomes" id="UP000317043">
    <property type="component" value="Unassembled WGS sequence"/>
</dbReference>
<accession>A0A543AXL6</accession>
<feature type="signal peptide" evidence="1">
    <location>
        <begin position="1"/>
        <end position="27"/>
    </location>
</feature>
<dbReference type="AlphaFoldDB" id="A0A543AXL6"/>
<evidence type="ECO:0008006" key="4">
    <source>
        <dbReference type="Google" id="ProtNLM"/>
    </source>
</evidence>
<feature type="chain" id="PRO_5021823266" description="Secreted protein" evidence="1">
    <location>
        <begin position="28"/>
        <end position="96"/>
    </location>
</feature>
<evidence type="ECO:0000256" key="1">
    <source>
        <dbReference type="SAM" id="SignalP"/>
    </source>
</evidence>